<feature type="domain" description="Trigger factor C-terminal" evidence="15">
    <location>
        <begin position="268"/>
        <end position="428"/>
    </location>
</feature>
<dbReference type="InterPro" id="IPR037041">
    <property type="entry name" value="Trigger_fac_C_sf"/>
</dbReference>
<dbReference type="SUPFAM" id="SSF54534">
    <property type="entry name" value="FKBP-like"/>
    <property type="match status" value="1"/>
</dbReference>
<protein>
    <recommendedName>
        <fullName evidence="4 12">Trigger factor</fullName>
        <shortName evidence="12">TF</shortName>
        <ecNumber evidence="3 12">5.2.1.8</ecNumber>
    </recommendedName>
    <alternativeName>
        <fullName evidence="11 12">PPIase</fullName>
    </alternativeName>
</protein>
<dbReference type="InterPro" id="IPR008880">
    <property type="entry name" value="Trigger_fac_C"/>
</dbReference>
<proteinExistence type="inferred from homology"/>
<dbReference type="Pfam" id="PF00254">
    <property type="entry name" value="FKBP_C"/>
    <property type="match status" value="1"/>
</dbReference>
<comment type="caution">
    <text evidence="16">The sequence shown here is derived from an EMBL/GenBank/DDBJ whole genome shotgun (WGS) entry which is preliminary data.</text>
</comment>
<dbReference type="GO" id="GO:0051301">
    <property type="term" value="P:cell division"/>
    <property type="evidence" value="ECO:0007669"/>
    <property type="project" value="UniProtKB-KW"/>
</dbReference>
<dbReference type="Proteomes" id="UP000242699">
    <property type="component" value="Unassembled WGS sequence"/>
</dbReference>
<evidence type="ECO:0000256" key="11">
    <source>
        <dbReference type="ARBA" id="ARBA00029986"/>
    </source>
</evidence>
<evidence type="ECO:0000313" key="17">
    <source>
        <dbReference type="Proteomes" id="UP000242699"/>
    </source>
</evidence>
<dbReference type="Gene3D" id="3.10.50.40">
    <property type="match status" value="1"/>
</dbReference>
<dbReference type="GO" id="GO:0005737">
    <property type="term" value="C:cytoplasm"/>
    <property type="evidence" value="ECO:0007669"/>
    <property type="project" value="UniProtKB-SubCell"/>
</dbReference>
<name>A0A2T2WZV1_9FIRM</name>
<dbReference type="PANTHER" id="PTHR30560">
    <property type="entry name" value="TRIGGER FACTOR CHAPERONE AND PEPTIDYL-PROLYL CIS/TRANS ISOMERASE"/>
    <property type="match status" value="1"/>
</dbReference>
<sequence>MQVAVTRLPNSVARVTVTIDPNDLSSAMDKAFRSVVGKYNIPGFRRGKVPRPIFERFVGREVILQEAAQQLVENRYRQALSEVSVEPVAEPKINIVKLDDGQPFQFDIEVESKPEIELPEYHDLLREPLEIAEPTEEQIEAELAAVAKQQAQMVPADDEPVSKGNRVVLNLKGYLESEEESSDAEPFIEDDSYVLEIGSGTAVEGLEDQLIGFRVNEPQSIRLTYPDNHPDVNLAGKPVRFEITVLENKRPDIPEVNDELAKAVGLESLQELREQVTNSVKTRLEEQAKNDRLQIILGKLKERVSVDIPTTLVDQAIHTQLSELEYSLGRIGANTQDYLESRQMTPEALHEEFRPGAENRVKEELLLEAVAKAEGLEVSDEEIVQALKSLADTYRQPLNDLVRYFRNSGEFESLRANILLSKATDYLASTVLDGEGESGE</sequence>
<evidence type="ECO:0000256" key="9">
    <source>
        <dbReference type="ARBA" id="ARBA00023306"/>
    </source>
</evidence>
<dbReference type="PIRSF" id="PIRSF003095">
    <property type="entry name" value="Trigger_factor"/>
    <property type="match status" value="1"/>
</dbReference>
<dbReference type="SUPFAM" id="SSF102735">
    <property type="entry name" value="Trigger factor ribosome-binding domain"/>
    <property type="match status" value="1"/>
</dbReference>
<keyword evidence="12" id="KW-0963">Cytoplasm</keyword>
<evidence type="ECO:0000313" key="16">
    <source>
        <dbReference type="EMBL" id="PSR27764.1"/>
    </source>
</evidence>
<evidence type="ECO:0000259" key="14">
    <source>
        <dbReference type="Pfam" id="PF05697"/>
    </source>
</evidence>
<evidence type="ECO:0000256" key="3">
    <source>
        <dbReference type="ARBA" id="ARBA00013194"/>
    </source>
</evidence>
<dbReference type="InterPro" id="IPR005215">
    <property type="entry name" value="Trig_fac"/>
</dbReference>
<reference evidence="16 17" key="1">
    <citation type="journal article" date="2014" name="BMC Genomics">
        <title>Comparison of environmental and isolate Sulfobacillus genomes reveals diverse carbon, sulfur, nitrogen, and hydrogen metabolisms.</title>
        <authorList>
            <person name="Justice N.B."/>
            <person name="Norman A."/>
            <person name="Brown C.T."/>
            <person name="Singh A."/>
            <person name="Thomas B.C."/>
            <person name="Banfield J.F."/>
        </authorList>
    </citation>
    <scope>NUCLEOTIDE SEQUENCE [LARGE SCALE GENOMIC DNA]</scope>
    <source>
        <strain evidence="16">AMDSBA1</strain>
    </source>
</reference>
<keyword evidence="5 12" id="KW-0132">Cell division</keyword>
<dbReference type="EMBL" id="PXYT01000024">
    <property type="protein sequence ID" value="PSR27764.1"/>
    <property type="molecule type" value="Genomic_DNA"/>
</dbReference>
<evidence type="ECO:0000259" key="15">
    <source>
        <dbReference type="Pfam" id="PF05698"/>
    </source>
</evidence>
<evidence type="ECO:0000256" key="8">
    <source>
        <dbReference type="ARBA" id="ARBA00023235"/>
    </source>
</evidence>
<evidence type="ECO:0000256" key="5">
    <source>
        <dbReference type="ARBA" id="ARBA00022618"/>
    </source>
</evidence>
<comment type="function">
    <text evidence="10 12">Involved in protein export. Acts as a chaperone by maintaining the newly synthesized protein in an open conformation. Functions as a peptidyl-prolyl cis-trans isomerase.</text>
</comment>
<evidence type="ECO:0000259" key="13">
    <source>
        <dbReference type="Pfam" id="PF00254"/>
    </source>
</evidence>
<dbReference type="Pfam" id="PF05698">
    <property type="entry name" value="Trigger_C"/>
    <property type="match status" value="1"/>
</dbReference>
<keyword evidence="7 12" id="KW-0143">Chaperone</keyword>
<keyword evidence="6 12" id="KW-0697">Rotamase</keyword>
<dbReference type="HAMAP" id="MF_00303">
    <property type="entry name" value="Trigger_factor_Tig"/>
    <property type="match status" value="1"/>
</dbReference>
<dbReference type="PANTHER" id="PTHR30560:SF3">
    <property type="entry name" value="TRIGGER FACTOR-LIKE PROTEIN TIG, CHLOROPLASTIC"/>
    <property type="match status" value="1"/>
</dbReference>
<comment type="catalytic activity">
    <reaction evidence="1 12">
        <text>[protein]-peptidylproline (omega=180) = [protein]-peptidylproline (omega=0)</text>
        <dbReference type="Rhea" id="RHEA:16237"/>
        <dbReference type="Rhea" id="RHEA-COMP:10747"/>
        <dbReference type="Rhea" id="RHEA-COMP:10748"/>
        <dbReference type="ChEBI" id="CHEBI:83833"/>
        <dbReference type="ChEBI" id="CHEBI:83834"/>
        <dbReference type="EC" id="5.2.1.8"/>
    </reaction>
</comment>
<gene>
    <name evidence="12" type="primary">tig</name>
    <name evidence="16" type="ORF">C7B43_11215</name>
</gene>
<dbReference type="GO" id="GO:0043022">
    <property type="term" value="F:ribosome binding"/>
    <property type="evidence" value="ECO:0007669"/>
    <property type="project" value="TreeGrafter"/>
</dbReference>
<evidence type="ECO:0000256" key="4">
    <source>
        <dbReference type="ARBA" id="ARBA00016902"/>
    </source>
</evidence>
<dbReference type="EC" id="5.2.1.8" evidence="3 12"/>
<evidence type="ECO:0000256" key="6">
    <source>
        <dbReference type="ARBA" id="ARBA00023110"/>
    </source>
</evidence>
<keyword evidence="8 12" id="KW-0413">Isomerase</keyword>
<dbReference type="InterPro" id="IPR001179">
    <property type="entry name" value="PPIase_FKBP_dom"/>
</dbReference>
<dbReference type="Gene3D" id="1.10.3120.10">
    <property type="entry name" value="Trigger factor, C-terminal domain"/>
    <property type="match status" value="1"/>
</dbReference>
<evidence type="ECO:0000256" key="12">
    <source>
        <dbReference type="HAMAP-Rule" id="MF_00303"/>
    </source>
</evidence>
<dbReference type="AlphaFoldDB" id="A0A2T2WZV1"/>
<feature type="domain" description="PPIase FKBP-type" evidence="13">
    <location>
        <begin position="159"/>
        <end position="245"/>
    </location>
</feature>
<dbReference type="GO" id="GO:0043335">
    <property type="term" value="P:protein unfolding"/>
    <property type="evidence" value="ECO:0007669"/>
    <property type="project" value="TreeGrafter"/>
</dbReference>
<dbReference type="GO" id="GO:0003755">
    <property type="term" value="F:peptidyl-prolyl cis-trans isomerase activity"/>
    <property type="evidence" value="ECO:0007669"/>
    <property type="project" value="UniProtKB-UniRule"/>
</dbReference>
<dbReference type="GO" id="GO:0051083">
    <property type="term" value="P:'de novo' cotranslational protein folding"/>
    <property type="evidence" value="ECO:0007669"/>
    <property type="project" value="TreeGrafter"/>
</dbReference>
<dbReference type="InterPro" id="IPR027304">
    <property type="entry name" value="Trigger_fact/SurA_dom_sf"/>
</dbReference>
<dbReference type="InterPro" id="IPR046357">
    <property type="entry name" value="PPIase_dom_sf"/>
</dbReference>
<comment type="domain">
    <text evidence="12">Consists of 3 domains; the N-terminus binds the ribosome, the middle domain has PPIase activity, while the C-terminus has intrinsic chaperone activity on its own.</text>
</comment>
<dbReference type="GO" id="GO:0015031">
    <property type="term" value="P:protein transport"/>
    <property type="evidence" value="ECO:0007669"/>
    <property type="project" value="UniProtKB-UniRule"/>
</dbReference>
<evidence type="ECO:0000256" key="7">
    <source>
        <dbReference type="ARBA" id="ARBA00023186"/>
    </source>
</evidence>
<evidence type="ECO:0000256" key="1">
    <source>
        <dbReference type="ARBA" id="ARBA00000971"/>
    </source>
</evidence>
<dbReference type="SUPFAM" id="SSF109998">
    <property type="entry name" value="Triger factor/SurA peptide-binding domain-like"/>
    <property type="match status" value="1"/>
</dbReference>
<evidence type="ECO:0000256" key="2">
    <source>
        <dbReference type="ARBA" id="ARBA00005464"/>
    </source>
</evidence>
<dbReference type="GO" id="GO:0044183">
    <property type="term" value="F:protein folding chaperone"/>
    <property type="evidence" value="ECO:0007669"/>
    <property type="project" value="TreeGrafter"/>
</dbReference>
<feature type="domain" description="Trigger factor ribosome-binding bacterial" evidence="14">
    <location>
        <begin position="1"/>
        <end position="144"/>
    </location>
</feature>
<dbReference type="NCBIfam" id="TIGR00115">
    <property type="entry name" value="tig"/>
    <property type="match status" value="1"/>
</dbReference>
<organism evidence="16 17">
    <name type="scientific">Sulfobacillus benefaciens</name>
    <dbReference type="NCBI Taxonomy" id="453960"/>
    <lineage>
        <taxon>Bacteria</taxon>
        <taxon>Bacillati</taxon>
        <taxon>Bacillota</taxon>
        <taxon>Clostridia</taxon>
        <taxon>Eubacteriales</taxon>
        <taxon>Clostridiales Family XVII. Incertae Sedis</taxon>
        <taxon>Sulfobacillus</taxon>
    </lineage>
</organism>
<comment type="similarity">
    <text evidence="2 12">Belongs to the FKBP-type PPIase family. Tig subfamily.</text>
</comment>
<dbReference type="InterPro" id="IPR036611">
    <property type="entry name" value="Trigger_fac_ribosome-bd_sf"/>
</dbReference>
<keyword evidence="9 12" id="KW-0131">Cell cycle</keyword>
<dbReference type="Pfam" id="PF05697">
    <property type="entry name" value="Trigger_N"/>
    <property type="match status" value="1"/>
</dbReference>
<accession>A0A2T2WZV1</accession>
<dbReference type="Gene3D" id="3.30.70.1050">
    <property type="entry name" value="Trigger factor ribosome-binding domain"/>
    <property type="match status" value="1"/>
</dbReference>
<comment type="subcellular location">
    <subcellularLocation>
        <location evidence="12">Cytoplasm</location>
    </subcellularLocation>
    <text evidence="12">About half TF is bound to the ribosome near the polypeptide exit tunnel while the other half is free in the cytoplasm.</text>
</comment>
<evidence type="ECO:0000256" key="10">
    <source>
        <dbReference type="ARBA" id="ARBA00024849"/>
    </source>
</evidence>
<dbReference type="InterPro" id="IPR008881">
    <property type="entry name" value="Trigger_fac_ribosome-bd_bac"/>
</dbReference>